<comment type="caution">
    <text evidence="2">The sequence shown here is derived from an EMBL/GenBank/DDBJ whole genome shotgun (WGS) entry which is preliminary data.</text>
</comment>
<name>A0A1F6V5W1_9BACT</name>
<evidence type="ECO:0000256" key="1">
    <source>
        <dbReference type="SAM" id="Phobius"/>
    </source>
</evidence>
<organism evidence="2 3">
    <name type="scientific">Candidatus Nomurabacteria bacterium RIFCSPHIGHO2_01_FULL_39_10</name>
    <dbReference type="NCBI Taxonomy" id="1801733"/>
    <lineage>
        <taxon>Bacteria</taxon>
        <taxon>Candidatus Nomuraibacteriota</taxon>
    </lineage>
</organism>
<keyword evidence="1" id="KW-0472">Membrane</keyword>
<dbReference type="AlphaFoldDB" id="A0A1F6V5W1"/>
<proteinExistence type="predicted"/>
<protein>
    <submittedName>
        <fullName evidence="2">Uncharacterized protein</fullName>
    </submittedName>
</protein>
<gene>
    <name evidence="2" type="ORF">A2642_00745</name>
</gene>
<keyword evidence="1" id="KW-0812">Transmembrane</keyword>
<accession>A0A1F6V5W1</accession>
<sequence>MNLKHKLNLNLIIALFGLIIIIFILIFSRLPRNQKDTELTKNEPQTLKELQYEELSPNSSKKIISYNFAFDLSIFRDYYKDYFNNDTVVSVLDMEDSSENYIFTGSRIGEPKWLGNDHVFFTSYCGSSCQGIYLVNVFNKETEQGVLSYMTSGDDKLVYTYFQDWFGRDFKFDGWVDDIRSDTVGDKIYLIFYMRNDEQKSIGQKRFLFTGKSLEE</sequence>
<dbReference type="EMBL" id="MFTJ01000035">
    <property type="protein sequence ID" value="OGI64856.1"/>
    <property type="molecule type" value="Genomic_DNA"/>
</dbReference>
<dbReference type="Proteomes" id="UP000178700">
    <property type="component" value="Unassembled WGS sequence"/>
</dbReference>
<keyword evidence="1" id="KW-1133">Transmembrane helix</keyword>
<reference evidence="2 3" key="1">
    <citation type="journal article" date="2016" name="Nat. Commun.">
        <title>Thousands of microbial genomes shed light on interconnected biogeochemical processes in an aquifer system.</title>
        <authorList>
            <person name="Anantharaman K."/>
            <person name="Brown C.T."/>
            <person name="Hug L.A."/>
            <person name="Sharon I."/>
            <person name="Castelle C.J."/>
            <person name="Probst A.J."/>
            <person name="Thomas B.C."/>
            <person name="Singh A."/>
            <person name="Wilkins M.J."/>
            <person name="Karaoz U."/>
            <person name="Brodie E.L."/>
            <person name="Williams K.H."/>
            <person name="Hubbard S.S."/>
            <person name="Banfield J.F."/>
        </authorList>
    </citation>
    <scope>NUCLEOTIDE SEQUENCE [LARGE SCALE GENOMIC DNA]</scope>
</reference>
<evidence type="ECO:0000313" key="2">
    <source>
        <dbReference type="EMBL" id="OGI64856.1"/>
    </source>
</evidence>
<evidence type="ECO:0000313" key="3">
    <source>
        <dbReference type="Proteomes" id="UP000178700"/>
    </source>
</evidence>
<feature type="transmembrane region" description="Helical" evidence="1">
    <location>
        <begin position="7"/>
        <end position="27"/>
    </location>
</feature>